<accession>A0A0A3AJ70</accession>
<organism evidence="1 2">
    <name type="scientific">Chelonobacter oris</name>
    <dbReference type="NCBI Taxonomy" id="505317"/>
    <lineage>
        <taxon>Bacteria</taxon>
        <taxon>Pseudomonadati</taxon>
        <taxon>Pseudomonadota</taxon>
        <taxon>Gammaproteobacteria</taxon>
        <taxon>Pasteurellales</taxon>
        <taxon>Pasteurellaceae</taxon>
        <taxon>Chelonobacter</taxon>
    </lineage>
</organism>
<sequence>MIMNTNFIIRKARSIVQKNEITDFPLKYSIYEKEISAVSFENSNETIAESGAKMLKEIIDTYFPSDNHVVNFFAKLYPQPDNRIVRYRDFWGLSKIKNISSILDKYEALIQVKPKKYFL</sequence>
<dbReference type="AlphaFoldDB" id="A0A0A3AJ70"/>
<keyword evidence="2" id="KW-1185">Reference proteome</keyword>
<reference evidence="1 2" key="1">
    <citation type="submission" date="2014-11" db="EMBL/GenBank/DDBJ databases">
        <title>Draft genome sequence of Chelonobacter oris 1662T, associated with respiratory disease in Hermann's Tortoises.</title>
        <authorList>
            <person name="Kudirkiene E."/>
            <person name="Hansen M.J."/>
            <person name="Bojesen A.M."/>
        </authorList>
    </citation>
    <scope>NUCLEOTIDE SEQUENCE [LARGE SCALE GENOMIC DNA]</scope>
    <source>
        <strain evidence="1 2">1662</strain>
    </source>
</reference>
<evidence type="ECO:0000313" key="2">
    <source>
        <dbReference type="Proteomes" id="UP000030380"/>
    </source>
</evidence>
<dbReference type="Proteomes" id="UP000030380">
    <property type="component" value="Unassembled WGS sequence"/>
</dbReference>
<evidence type="ECO:0000313" key="1">
    <source>
        <dbReference type="EMBL" id="KGQ69361.1"/>
    </source>
</evidence>
<gene>
    <name evidence="1" type="ORF">OA57_12035</name>
</gene>
<dbReference type="EMBL" id="JSUM01000030">
    <property type="protein sequence ID" value="KGQ69361.1"/>
    <property type="molecule type" value="Genomic_DNA"/>
</dbReference>
<protein>
    <submittedName>
        <fullName evidence="1">Uncharacterized protein</fullName>
    </submittedName>
</protein>
<name>A0A0A3AJ70_9PAST</name>
<comment type="caution">
    <text evidence="1">The sequence shown here is derived from an EMBL/GenBank/DDBJ whole genome shotgun (WGS) entry which is preliminary data.</text>
</comment>
<proteinExistence type="predicted"/>